<dbReference type="InterPro" id="IPR001533">
    <property type="entry name" value="Pterin_deHydtase"/>
</dbReference>
<organism evidence="7 8">
    <name type="scientific">Actinoplanes digitatis</name>
    <dbReference type="NCBI Taxonomy" id="1868"/>
    <lineage>
        <taxon>Bacteria</taxon>
        <taxon>Bacillati</taxon>
        <taxon>Actinomycetota</taxon>
        <taxon>Actinomycetes</taxon>
        <taxon>Micromonosporales</taxon>
        <taxon>Micromonosporaceae</taxon>
        <taxon>Actinoplanes</taxon>
    </lineage>
</organism>
<dbReference type="AlphaFoldDB" id="A0A7W7HU25"/>
<dbReference type="Gene3D" id="3.10.180.10">
    <property type="entry name" value="2,3-Dihydroxybiphenyl 1,2-Dioxygenase, domain 1"/>
    <property type="match status" value="1"/>
</dbReference>
<dbReference type="Pfam" id="PF01329">
    <property type="entry name" value="Pterin_4a"/>
    <property type="match status" value="1"/>
</dbReference>
<evidence type="ECO:0000313" key="8">
    <source>
        <dbReference type="Proteomes" id="UP000578112"/>
    </source>
</evidence>
<dbReference type="SUPFAM" id="SSF55248">
    <property type="entry name" value="PCD-like"/>
    <property type="match status" value="1"/>
</dbReference>
<dbReference type="PANTHER" id="PTHR12599">
    <property type="entry name" value="PTERIN-4-ALPHA-CARBINOLAMINE DEHYDRATASE"/>
    <property type="match status" value="1"/>
</dbReference>
<dbReference type="InterPro" id="IPR036428">
    <property type="entry name" value="PCD_sf"/>
</dbReference>
<proteinExistence type="inferred from homology"/>
<keyword evidence="5 7" id="KW-0456">Lyase</keyword>
<dbReference type="SUPFAM" id="SSF54593">
    <property type="entry name" value="Glyoxalase/Bleomycin resistance protein/Dihydroxybiphenyl dioxygenase"/>
    <property type="match status" value="1"/>
</dbReference>
<dbReference type="Gene3D" id="3.30.1360.20">
    <property type="entry name" value="Transcriptional coactivator/pterin dehydratase"/>
    <property type="match status" value="1"/>
</dbReference>
<comment type="similarity">
    <text evidence="2">Belongs to the pterin-4-alpha-carbinolamine dehydratase family.</text>
</comment>
<dbReference type="EMBL" id="JACHNH010000001">
    <property type="protein sequence ID" value="MBB4760787.1"/>
    <property type="molecule type" value="Genomic_DNA"/>
</dbReference>
<dbReference type="InterPro" id="IPR041581">
    <property type="entry name" value="Glyoxalase_6"/>
</dbReference>
<protein>
    <recommendedName>
        <fullName evidence="4">Putative pterin-4-alpha-carbinolamine dehydratase</fullName>
        <ecNumber evidence="3">4.2.1.96</ecNumber>
    </recommendedName>
</protein>
<evidence type="ECO:0000256" key="4">
    <source>
        <dbReference type="ARBA" id="ARBA00021735"/>
    </source>
</evidence>
<dbReference type="Pfam" id="PF18029">
    <property type="entry name" value="Glyoxalase_6"/>
    <property type="match status" value="1"/>
</dbReference>
<reference evidence="7 8" key="1">
    <citation type="submission" date="2020-08" db="EMBL/GenBank/DDBJ databases">
        <title>Sequencing the genomes of 1000 actinobacteria strains.</title>
        <authorList>
            <person name="Klenk H.-P."/>
        </authorList>
    </citation>
    <scope>NUCLEOTIDE SEQUENCE [LARGE SCALE GENOMIC DNA]</scope>
    <source>
        <strain evidence="7 8">DSM 43149</strain>
    </source>
</reference>
<keyword evidence="8" id="KW-1185">Reference proteome</keyword>
<accession>A0A7W7HU25</accession>
<evidence type="ECO:0000256" key="5">
    <source>
        <dbReference type="ARBA" id="ARBA00023239"/>
    </source>
</evidence>
<comment type="caution">
    <text evidence="7">The sequence shown here is derived from an EMBL/GenBank/DDBJ whole genome shotgun (WGS) entry which is preliminary data.</text>
</comment>
<sequence length="217" mass="23250">MTKLTGQQIADAALDGWVYLLGGLQTRIGTADFAAGLALAGAIGAAADEQNHHPDLDLRYDHVDVRLTSHDARGVTERDLRLARTVSTLATAAGTRTSAEGLSKLELALDSPAYSKVLPFWGAVLGMERPPGTEPTDELRDPTGVLPTLWFQESGGDEPRQRWHPDLWLDPAEVAPRIDAALAAGGTLVSDAEAPSFWVLADPEGNMVCLCTWQERG</sequence>
<gene>
    <name evidence="7" type="ORF">BJ971_001343</name>
</gene>
<evidence type="ECO:0000259" key="6">
    <source>
        <dbReference type="Pfam" id="PF18029"/>
    </source>
</evidence>
<dbReference type="PANTHER" id="PTHR12599:SF0">
    <property type="entry name" value="PTERIN-4-ALPHA-CARBINOLAMINE DEHYDRATASE"/>
    <property type="match status" value="1"/>
</dbReference>
<dbReference type="CDD" id="cd00488">
    <property type="entry name" value="PCD_DCoH"/>
    <property type="match status" value="1"/>
</dbReference>
<dbReference type="Proteomes" id="UP000578112">
    <property type="component" value="Unassembled WGS sequence"/>
</dbReference>
<dbReference type="GO" id="GO:0008124">
    <property type="term" value="F:4-alpha-hydroxytetrahydrobiopterin dehydratase activity"/>
    <property type="evidence" value="ECO:0007669"/>
    <property type="project" value="UniProtKB-EC"/>
</dbReference>
<evidence type="ECO:0000256" key="2">
    <source>
        <dbReference type="ARBA" id="ARBA00006472"/>
    </source>
</evidence>
<name>A0A7W7HU25_9ACTN</name>
<feature type="domain" description="Glyoxalase-like" evidence="6">
    <location>
        <begin position="107"/>
        <end position="211"/>
    </location>
</feature>
<dbReference type="RefSeq" id="WP_184990805.1">
    <property type="nucleotide sequence ID" value="NZ_BOMK01000028.1"/>
</dbReference>
<evidence type="ECO:0000256" key="1">
    <source>
        <dbReference type="ARBA" id="ARBA00001554"/>
    </source>
</evidence>
<evidence type="ECO:0000313" key="7">
    <source>
        <dbReference type="EMBL" id="MBB4760787.1"/>
    </source>
</evidence>
<dbReference type="GO" id="GO:0006729">
    <property type="term" value="P:tetrahydrobiopterin biosynthetic process"/>
    <property type="evidence" value="ECO:0007669"/>
    <property type="project" value="InterPro"/>
</dbReference>
<comment type="catalytic activity">
    <reaction evidence="1">
        <text>(4aS,6R)-4a-hydroxy-L-erythro-5,6,7,8-tetrahydrobiopterin = (6R)-L-erythro-6,7-dihydrobiopterin + H2O</text>
        <dbReference type="Rhea" id="RHEA:11920"/>
        <dbReference type="ChEBI" id="CHEBI:15377"/>
        <dbReference type="ChEBI" id="CHEBI:15642"/>
        <dbReference type="ChEBI" id="CHEBI:43120"/>
        <dbReference type="EC" id="4.2.1.96"/>
    </reaction>
</comment>
<dbReference type="InterPro" id="IPR029068">
    <property type="entry name" value="Glyas_Bleomycin-R_OHBP_Dase"/>
</dbReference>
<evidence type="ECO:0000256" key="3">
    <source>
        <dbReference type="ARBA" id="ARBA00013252"/>
    </source>
</evidence>
<dbReference type="EC" id="4.2.1.96" evidence="3"/>